<dbReference type="InterPro" id="IPR017927">
    <property type="entry name" value="FAD-bd_FR_type"/>
</dbReference>
<dbReference type="InterPro" id="IPR050415">
    <property type="entry name" value="MRET"/>
</dbReference>
<dbReference type="Proteomes" id="UP000005317">
    <property type="component" value="Unassembled WGS sequence"/>
</dbReference>
<dbReference type="Pfam" id="PF00175">
    <property type="entry name" value="NAD_binding_1"/>
    <property type="match status" value="1"/>
</dbReference>
<gene>
    <name evidence="3" type="ORF">Thini_2926</name>
</gene>
<dbReference type="InterPro" id="IPR008333">
    <property type="entry name" value="Cbr1-like_FAD-bd_dom"/>
</dbReference>
<organism evidence="3 4">
    <name type="scientific">Thiothrix nivea (strain ATCC 35100 / DSM 5205 / JP2)</name>
    <dbReference type="NCBI Taxonomy" id="870187"/>
    <lineage>
        <taxon>Bacteria</taxon>
        <taxon>Pseudomonadati</taxon>
        <taxon>Pseudomonadota</taxon>
        <taxon>Gammaproteobacteria</taxon>
        <taxon>Thiotrichales</taxon>
        <taxon>Thiotrichaceae</taxon>
        <taxon>Thiothrix</taxon>
    </lineage>
</organism>
<keyword evidence="4" id="KW-1185">Reference proteome</keyword>
<dbReference type="PANTHER" id="PTHR47354">
    <property type="entry name" value="NADH OXIDOREDUCTASE HCR"/>
    <property type="match status" value="1"/>
</dbReference>
<evidence type="ECO:0000259" key="2">
    <source>
        <dbReference type="PROSITE" id="PS51384"/>
    </source>
</evidence>
<evidence type="ECO:0000313" key="4">
    <source>
        <dbReference type="Proteomes" id="UP000005317"/>
    </source>
</evidence>
<dbReference type="SUPFAM" id="SSF52343">
    <property type="entry name" value="Ferredoxin reductase-like, C-terminal NADP-linked domain"/>
    <property type="match status" value="1"/>
</dbReference>
<dbReference type="InterPro" id="IPR001433">
    <property type="entry name" value="OxRdtase_FAD/NAD-bd"/>
</dbReference>
<feature type="domain" description="FAD-binding FR-type" evidence="2">
    <location>
        <begin position="8"/>
        <end position="109"/>
    </location>
</feature>
<dbReference type="Gene3D" id="2.40.30.10">
    <property type="entry name" value="Translation factors"/>
    <property type="match status" value="1"/>
</dbReference>
<evidence type="ECO:0000313" key="3">
    <source>
        <dbReference type="EMBL" id="EIJ35452.1"/>
    </source>
</evidence>
<dbReference type="PRINTS" id="PR00371">
    <property type="entry name" value="FPNCR"/>
</dbReference>
<dbReference type="Pfam" id="PF00970">
    <property type="entry name" value="FAD_binding_6"/>
    <property type="match status" value="1"/>
</dbReference>
<dbReference type="PANTHER" id="PTHR47354:SF5">
    <property type="entry name" value="PROTEIN RFBI"/>
    <property type="match status" value="1"/>
</dbReference>
<evidence type="ECO:0000256" key="1">
    <source>
        <dbReference type="ARBA" id="ARBA00034078"/>
    </source>
</evidence>
<dbReference type="EMBL" id="JH651384">
    <property type="protein sequence ID" value="EIJ35452.1"/>
    <property type="molecule type" value="Genomic_DNA"/>
</dbReference>
<reference evidence="4" key="1">
    <citation type="journal article" date="2011" name="Stand. Genomic Sci.">
        <title>Genome sequence of the filamentous, gliding Thiothrix nivea neotype strain (JP2(T)).</title>
        <authorList>
            <person name="Lapidus A."/>
            <person name="Nolan M."/>
            <person name="Lucas S."/>
            <person name="Glavina Del Rio T."/>
            <person name="Tice H."/>
            <person name="Cheng J.F."/>
            <person name="Tapia R."/>
            <person name="Han C."/>
            <person name="Goodwin L."/>
            <person name="Pitluck S."/>
            <person name="Liolios K."/>
            <person name="Pagani I."/>
            <person name="Ivanova N."/>
            <person name="Huntemann M."/>
            <person name="Mavromatis K."/>
            <person name="Mikhailova N."/>
            <person name="Pati A."/>
            <person name="Chen A."/>
            <person name="Palaniappan K."/>
            <person name="Land M."/>
            <person name="Brambilla E.M."/>
            <person name="Rohde M."/>
            <person name="Abt B."/>
            <person name="Verbarg S."/>
            <person name="Goker M."/>
            <person name="Bristow J."/>
            <person name="Eisen J.A."/>
            <person name="Markowitz V."/>
            <person name="Hugenholtz P."/>
            <person name="Kyrpides N.C."/>
            <person name="Klenk H.P."/>
            <person name="Woyke T."/>
        </authorList>
    </citation>
    <scope>NUCLEOTIDE SEQUENCE [LARGE SCALE GENOMIC DNA]</scope>
    <source>
        <strain evidence="4">ATCC 35100 / DSM 5205 / JP2</strain>
    </source>
</reference>
<sequence length="248" mass="26986">MATEPSRLDWIPAKIAALAPLSARILRVELEPEHWHPSLPGQHVDVRLTAEDGYQAQRSYSLLAATRNGRYELAIEKLDEGEVSPYFHEDAAVGDELEVLGPVGGHFIWKADETRPVLLVGGGSGVVPLLAIARARMESGVSAPMCLLYGARTLPDIILYQQLLDWEAQDNGFRLHLALSRATQPPRPQDHPGRLNAAMVQQAIQGLGMPAEIQCYVCGSNGFVETATTAMLDAGLEATQIRTERFGG</sequence>
<dbReference type="InterPro" id="IPR017938">
    <property type="entry name" value="Riboflavin_synthase-like_b-brl"/>
</dbReference>
<dbReference type="PRINTS" id="PR00410">
    <property type="entry name" value="PHEHYDRXLASE"/>
</dbReference>
<dbReference type="GO" id="GO:0016491">
    <property type="term" value="F:oxidoreductase activity"/>
    <property type="evidence" value="ECO:0007669"/>
    <property type="project" value="InterPro"/>
</dbReference>
<dbReference type="Gene3D" id="3.40.50.80">
    <property type="entry name" value="Nucleotide-binding domain of ferredoxin-NADP reductase (FNR) module"/>
    <property type="match status" value="1"/>
</dbReference>
<name>A0A656HGW7_THINJ</name>
<dbReference type="PROSITE" id="PS51384">
    <property type="entry name" value="FAD_FR"/>
    <property type="match status" value="1"/>
</dbReference>
<dbReference type="RefSeq" id="WP_002709352.1">
    <property type="nucleotide sequence ID" value="NZ_JH651384.1"/>
</dbReference>
<accession>A0A656HGW7</accession>
<dbReference type="AlphaFoldDB" id="A0A656HGW7"/>
<protein>
    <submittedName>
        <fullName evidence="3">Oxidoreductase FAD-binding domain protein</fullName>
    </submittedName>
</protein>
<comment type="cofactor">
    <cofactor evidence="1">
        <name>[2Fe-2S] cluster</name>
        <dbReference type="ChEBI" id="CHEBI:190135"/>
    </cofactor>
</comment>
<dbReference type="SUPFAM" id="SSF63380">
    <property type="entry name" value="Riboflavin synthase domain-like"/>
    <property type="match status" value="1"/>
</dbReference>
<dbReference type="InterPro" id="IPR001709">
    <property type="entry name" value="Flavoprot_Pyr_Nucl_cyt_Rdtase"/>
</dbReference>
<proteinExistence type="predicted"/>
<dbReference type="InterPro" id="IPR039261">
    <property type="entry name" value="FNR_nucleotide-bd"/>
</dbReference>